<evidence type="ECO:0000256" key="13">
    <source>
        <dbReference type="SAM" id="Phobius"/>
    </source>
</evidence>
<keyword evidence="11 13" id="KW-0472">Membrane</keyword>
<comment type="similarity">
    <text evidence="2 12">Belongs to the ATPase protein 8 family.</text>
</comment>
<keyword evidence="10 12" id="KW-0496">Mitochondrion</keyword>
<feature type="transmembrane region" description="Helical" evidence="13">
    <location>
        <begin position="6"/>
        <end position="30"/>
    </location>
</feature>
<geneLocation type="mitochondrion" evidence="14"/>
<dbReference type="CTD" id="4509"/>
<dbReference type="AlphaFoldDB" id="A0A3B8CLN7"/>
<dbReference type="Pfam" id="PF00895">
    <property type="entry name" value="ATP-synt_8"/>
    <property type="match status" value="1"/>
</dbReference>
<sequence>MPQMAPLYWLYLFFFFLLSLLLFFLLNYFIKPYDKMTLLNYNNKINFKPWKL</sequence>
<evidence type="ECO:0000256" key="1">
    <source>
        <dbReference type="ARBA" id="ARBA00004304"/>
    </source>
</evidence>
<evidence type="ECO:0000256" key="4">
    <source>
        <dbReference type="ARBA" id="ARBA00022448"/>
    </source>
</evidence>
<evidence type="ECO:0000313" key="14">
    <source>
        <dbReference type="EMBL" id="AYJ22385.1"/>
    </source>
</evidence>
<name>A0A3B8CLN7_9EUCA</name>
<evidence type="ECO:0000256" key="11">
    <source>
        <dbReference type="ARBA" id="ARBA00023136"/>
    </source>
</evidence>
<dbReference type="GeneID" id="38337965"/>
<keyword evidence="7 12" id="KW-0375">Hydrogen ion transport</keyword>
<evidence type="ECO:0000256" key="10">
    <source>
        <dbReference type="ARBA" id="ARBA00023128"/>
    </source>
</evidence>
<comment type="subunit">
    <text evidence="3">F-type ATPases have 2 components, CF(1) - the catalytic core - and CF(0) - the membrane proton channel.</text>
</comment>
<dbReference type="InterPro" id="IPR001421">
    <property type="entry name" value="ATP8_metazoa"/>
</dbReference>
<protein>
    <recommendedName>
        <fullName evidence="12">ATP synthase complex subunit 8</fullName>
    </recommendedName>
</protein>
<keyword evidence="4 12" id="KW-0813">Transport</keyword>
<organism evidence="14">
    <name type="scientific">Gecarcoidea natalis</name>
    <dbReference type="NCBI Taxonomy" id="45628"/>
    <lineage>
        <taxon>Eukaryota</taxon>
        <taxon>Metazoa</taxon>
        <taxon>Ecdysozoa</taxon>
        <taxon>Arthropoda</taxon>
        <taxon>Crustacea</taxon>
        <taxon>Multicrustacea</taxon>
        <taxon>Malacostraca</taxon>
        <taxon>Eumalacostraca</taxon>
        <taxon>Eucarida</taxon>
        <taxon>Decapoda</taxon>
        <taxon>Pleocyemata</taxon>
        <taxon>Brachyura</taxon>
        <taxon>Eubrachyura</taxon>
        <taxon>Grapsoidea</taxon>
        <taxon>Gecarcinidae</taxon>
        <taxon>Gecarcoidea</taxon>
    </lineage>
</organism>
<keyword evidence="5 12" id="KW-0138">CF(0)</keyword>
<reference evidence="14" key="1">
    <citation type="submission" date="2018-08" db="EMBL/GenBank/DDBJ databases">
        <title>The complete mitogenome of Christmas Island Red Crab (Gecarcoidea natalis).</title>
        <authorList>
            <person name="Gan H.M."/>
            <person name="Linton S."/>
            <person name="Austin C.M."/>
        </authorList>
    </citation>
    <scope>NUCLEOTIDE SEQUENCE</scope>
    <source>
        <strain evidence="14">GN2</strain>
        <tissue evidence="14">Liver</tissue>
    </source>
</reference>
<evidence type="ECO:0000256" key="6">
    <source>
        <dbReference type="ARBA" id="ARBA00022692"/>
    </source>
</evidence>
<dbReference type="GO" id="GO:0015078">
    <property type="term" value="F:proton transmembrane transporter activity"/>
    <property type="evidence" value="ECO:0007669"/>
    <property type="project" value="InterPro"/>
</dbReference>
<accession>A0A3B8CLN7</accession>
<keyword evidence="6 12" id="KW-0812">Transmembrane</keyword>
<evidence type="ECO:0000256" key="8">
    <source>
        <dbReference type="ARBA" id="ARBA00022989"/>
    </source>
</evidence>
<evidence type="ECO:0000256" key="7">
    <source>
        <dbReference type="ARBA" id="ARBA00022781"/>
    </source>
</evidence>
<evidence type="ECO:0000256" key="2">
    <source>
        <dbReference type="ARBA" id="ARBA00008892"/>
    </source>
</evidence>
<dbReference type="GO" id="GO:0015986">
    <property type="term" value="P:proton motive force-driven ATP synthesis"/>
    <property type="evidence" value="ECO:0007669"/>
    <property type="project" value="InterPro"/>
</dbReference>
<dbReference type="EMBL" id="MH816962">
    <property type="protein sequence ID" value="AYJ22385.1"/>
    <property type="molecule type" value="Genomic_DNA"/>
</dbReference>
<evidence type="ECO:0000256" key="5">
    <source>
        <dbReference type="ARBA" id="ARBA00022547"/>
    </source>
</evidence>
<evidence type="ECO:0000256" key="12">
    <source>
        <dbReference type="RuleBase" id="RU003661"/>
    </source>
</evidence>
<proteinExistence type="inferred from homology"/>
<keyword evidence="9 12" id="KW-0406">Ion transport</keyword>
<gene>
    <name evidence="14" type="primary">atp8</name>
</gene>
<keyword evidence="8 13" id="KW-1133">Transmembrane helix</keyword>
<evidence type="ECO:0000256" key="3">
    <source>
        <dbReference type="ARBA" id="ARBA00011291"/>
    </source>
</evidence>
<dbReference type="RefSeq" id="YP_009535657.1">
    <property type="nucleotide sequence ID" value="NC_039811.2"/>
</dbReference>
<evidence type="ECO:0000256" key="9">
    <source>
        <dbReference type="ARBA" id="ARBA00023065"/>
    </source>
</evidence>
<dbReference type="GO" id="GO:0045259">
    <property type="term" value="C:proton-transporting ATP synthase complex"/>
    <property type="evidence" value="ECO:0007669"/>
    <property type="project" value="UniProtKB-KW"/>
</dbReference>
<comment type="subcellular location">
    <subcellularLocation>
        <location evidence="1 12">Mitochondrion membrane</location>
        <topology evidence="1 12">Single-pass membrane protein</topology>
    </subcellularLocation>
</comment>
<dbReference type="GO" id="GO:0031966">
    <property type="term" value="C:mitochondrial membrane"/>
    <property type="evidence" value="ECO:0007669"/>
    <property type="project" value="UniProtKB-SubCell"/>
</dbReference>